<dbReference type="OrthoDB" id="5988095at2"/>
<comment type="caution">
    <text evidence="1">The sequence shown here is derived from an EMBL/GenBank/DDBJ whole genome shotgun (WGS) entry which is preliminary data.</text>
</comment>
<gene>
    <name evidence="1" type="ORF">EA660_12720</name>
</gene>
<name>A0A4Q8L8M6_9GAMM</name>
<reference evidence="1 2" key="1">
    <citation type="submission" date="2019-02" db="EMBL/GenBank/DDBJ databases">
        <title>WGS of Pseudoxanthomonas species novum from clinical isolates.</title>
        <authorList>
            <person name="Bernier A.-M."/>
            <person name="Bernard K."/>
            <person name="Vachon A."/>
        </authorList>
    </citation>
    <scope>NUCLEOTIDE SEQUENCE [LARGE SCALE GENOMIC DNA]</scope>
    <source>
        <strain evidence="1 2">NML171200</strain>
    </source>
</reference>
<proteinExistence type="predicted"/>
<dbReference type="RefSeq" id="WP_130551850.1">
    <property type="nucleotide sequence ID" value="NZ_SHMC01000004.1"/>
</dbReference>
<evidence type="ECO:0008006" key="3">
    <source>
        <dbReference type="Google" id="ProtNLM"/>
    </source>
</evidence>
<accession>A0A4Q8L8M6</accession>
<dbReference type="EMBL" id="SHMC01000004">
    <property type="protein sequence ID" value="TAA24578.1"/>
    <property type="molecule type" value="Genomic_DNA"/>
</dbReference>
<dbReference type="AlphaFoldDB" id="A0A4Q8L8M6"/>
<evidence type="ECO:0000313" key="2">
    <source>
        <dbReference type="Proteomes" id="UP000292627"/>
    </source>
</evidence>
<dbReference type="Proteomes" id="UP000292627">
    <property type="component" value="Unassembled WGS sequence"/>
</dbReference>
<sequence length="112" mass="12305">MTVIKRRTGTPLFSRRRRALLTLVAIALLAVAWMGWIGAAGLSGISSKDMDWDGNGQVTGEEIAQSYYAVIAEKTTEGNRSCTTYKWRSSGTQIRVECRTELHPAEAGEAKK</sequence>
<evidence type="ECO:0000313" key="1">
    <source>
        <dbReference type="EMBL" id="TAA24578.1"/>
    </source>
</evidence>
<protein>
    <recommendedName>
        <fullName evidence="3">EF-hand domain-containing protein</fullName>
    </recommendedName>
</protein>
<organism evidence="1 2">
    <name type="scientific">Pseudoxanthomonas winnipegensis</name>
    <dbReference type="NCBI Taxonomy" id="2480810"/>
    <lineage>
        <taxon>Bacteria</taxon>
        <taxon>Pseudomonadati</taxon>
        <taxon>Pseudomonadota</taxon>
        <taxon>Gammaproteobacteria</taxon>
        <taxon>Lysobacterales</taxon>
        <taxon>Lysobacteraceae</taxon>
        <taxon>Pseudoxanthomonas</taxon>
    </lineage>
</organism>